<dbReference type="Pfam" id="PF01916">
    <property type="entry name" value="DS"/>
    <property type="match status" value="1"/>
</dbReference>
<name>A0ABM3H6X1_9MYRT</name>
<keyword evidence="4" id="KW-1185">Reference proteome</keyword>
<keyword evidence="3" id="KW-0520">NAD</keyword>
<dbReference type="InterPro" id="IPR002773">
    <property type="entry name" value="Deoxyhypusine_synthase"/>
</dbReference>
<dbReference type="InterPro" id="IPR029035">
    <property type="entry name" value="DHS-like_NAD/FAD-binding_dom"/>
</dbReference>
<dbReference type="SUPFAM" id="SSF52467">
    <property type="entry name" value="DHS-like NAD/FAD-binding domain"/>
    <property type="match status" value="1"/>
</dbReference>
<evidence type="ECO:0000313" key="6">
    <source>
        <dbReference type="RefSeq" id="XP_048132340.1"/>
    </source>
</evidence>
<evidence type="ECO:0000256" key="1">
    <source>
        <dbReference type="ARBA" id="ARBA00001911"/>
    </source>
</evidence>
<sequence>MDEALKESLMASVHSTVFKESETLEGKCIKIEGYDFNRGVDYNQLMRSMVSTGFQASNLGDAIEVVNEMVTFLNWRLSDETIPEDCDEEERDQAYRASVKCKLFLGFTSNLISSGVRDTVRYLVQHQMVDVVATTAGGIEEDLIKCLAPTYKGDFSLPGALLRSKGLNRIGNLLVPNDNYCKFEDWIIPIFDQMLREQKEENVLWTPSRVIARLGKEVNDERSYLYWAYKNNIPVFCPGLTDGSLGDMLYFHSFSSPGLIIDLVQDIRAMNGEAVHAGPRKTGMIILGGGMPKHHICNANMMRNGADFAVFINTAQEFDGSDSGAQPDEAVSWGKIRGSAKIVKVHCDATIAFPILVAETFAARKELIQQN</sequence>
<evidence type="ECO:0000256" key="2">
    <source>
        <dbReference type="ARBA" id="ARBA00009892"/>
    </source>
</evidence>
<dbReference type="RefSeq" id="XP_048132340.1">
    <property type="nucleotide sequence ID" value="XM_048276383.1"/>
</dbReference>
<dbReference type="PANTHER" id="PTHR11703:SF0">
    <property type="entry name" value="DEOXYHYPUSINE SYNTHASE"/>
    <property type="match status" value="1"/>
</dbReference>
<comment type="similarity">
    <text evidence="2">Belongs to the deoxyhypusine synthase family.</text>
</comment>
<protein>
    <submittedName>
        <fullName evidence="5 6">Deoxyhypusine synthase isoform X1</fullName>
    </submittedName>
</protein>
<dbReference type="NCBIfam" id="TIGR00321">
    <property type="entry name" value="dhys"/>
    <property type="match status" value="1"/>
</dbReference>
<dbReference type="Proteomes" id="UP000827889">
    <property type="component" value="Chromosome 3"/>
</dbReference>
<reference evidence="5 6" key="1">
    <citation type="submission" date="2025-05" db="UniProtKB">
        <authorList>
            <consortium name="RefSeq"/>
        </authorList>
    </citation>
    <scope>IDENTIFICATION</scope>
    <source>
        <tissue evidence="5 6">Leaf</tissue>
    </source>
</reference>
<gene>
    <name evidence="5 6" type="primary">LOC115729018</name>
</gene>
<dbReference type="InterPro" id="IPR036982">
    <property type="entry name" value="Deoxyhypusine_synthase_sf"/>
</dbReference>
<evidence type="ECO:0000313" key="4">
    <source>
        <dbReference type="Proteomes" id="UP000827889"/>
    </source>
</evidence>
<dbReference type="GeneID" id="115729018"/>
<evidence type="ECO:0000256" key="3">
    <source>
        <dbReference type="ARBA" id="ARBA00023027"/>
    </source>
</evidence>
<proteinExistence type="inferred from homology"/>
<dbReference type="PANTHER" id="PTHR11703">
    <property type="entry name" value="DEOXYHYPUSINE SYNTHASE"/>
    <property type="match status" value="1"/>
</dbReference>
<dbReference type="Gene3D" id="3.40.910.10">
    <property type="entry name" value="Deoxyhypusine synthase"/>
    <property type="match status" value="1"/>
</dbReference>
<organism evidence="4 5">
    <name type="scientific">Rhodamnia argentea</name>
    <dbReference type="NCBI Taxonomy" id="178133"/>
    <lineage>
        <taxon>Eukaryota</taxon>
        <taxon>Viridiplantae</taxon>
        <taxon>Streptophyta</taxon>
        <taxon>Embryophyta</taxon>
        <taxon>Tracheophyta</taxon>
        <taxon>Spermatophyta</taxon>
        <taxon>Magnoliopsida</taxon>
        <taxon>eudicotyledons</taxon>
        <taxon>Gunneridae</taxon>
        <taxon>Pentapetalae</taxon>
        <taxon>rosids</taxon>
        <taxon>malvids</taxon>
        <taxon>Myrtales</taxon>
        <taxon>Myrtaceae</taxon>
        <taxon>Myrtoideae</taxon>
        <taxon>Myrteae</taxon>
        <taxon>Australasian group</taxon>
        <taxon>Rhodamnia</taxon>
    </lineage>
</organism>
<comment type="cofactor">
    <cofactor evidence="1">
        <name>NAD(+)</name>
        <dbReference type="ChEBI" id="CHEBI:57540"/>
    </cofactor>
</comment>
<dbReference type="RefSeq" id="XP_048132339.1">
    <property type="nucleotide sequence ID" value="XM_048276382.1"/>
</dbReference>
<evidence type="ECO:0000313" key="5">
    <source>
        <dbReference type="RefSeq" id="XP_048132339.1"/>
    </source>
</evidence>
<accession>A0ABM3H6X1</accession>